<protein>
    <submittedName>
        <fullName evidence="1">Uncharacterized protein</fullName>
    </submittedName>
</protein>
<comment type="caution">
    <text evidence="1">The sequence shown here is derived from an EMBL/GenBank/DDBJ whole genome shotgun (WGS) entry which is preliminary data.</text>
</comment>
<reference evidence="1 2" key="1">
    <citation type="journal article" date="2020" name="ISME J.">
        <title>Uncovering the hidden diversity of litter-decomposition mechanisms in mushroom-forming fungi.</title>
        <authorList>
            <person name="Floudas D."/>
            <person name="Bentzer J."/>
            <person name="Ahren D."/>
            <person name="Johansson T."/>
            <person name="Persson P."/>
            <person name="Tunlid A."/>
        </authorList>
    </citation>
    <scope>NUCLEOTIDE SEQUENCE [LARGE SCALE GENOMIC DNA]</scope>
    <source>
        <strain evidence="1 2">CBS 406.79</strain>
    </source>
</reference>
<name>A0A8H5CN15_9AGAR</name>
<evidence type="ECO:0000313" key="2">
    <source>
        <dbReference type="Proteomes" id="UP000518752"/>
    </source>
</evidence>
<keyword evidence="2" id="KW-1185">Reference proteome</keyword>
<proteinExistence type="predicted"/>
<dbReference type="EMBL" id="JAACJN010000393">
    <property type="protein sequence ID" value="KAF5344841.1"/>
    <property type="molecule type" value="Genomic_DNA"/>
</dbReference>
<dbReference type="PANTHER" id="PTHR46579">
    <property type="entry name" value="F5/8 TYPE C DOMAIN-CONTAINING PROTEIN-RELATED"/>
    <property type="match status" value="1"/>
</dbReference>
<dbReference type="AlphaFoldDB" id="A0A8H5CN15"/>
<organism evidence="1 2">
    <name type="scientific">Collybiopsis confluens</name>
    <dbReference type="NCBI Taxonomy" id="2823264"/>
    <lineage>
        <taxon>Eukaryota</taxon>
        <taxon>Fungi</taxon>
        <taxon>Dikarya</taxon>
        <taxon>Basidiomycota</taxon>
        <taxon>Agaricomycotina</taxon>
        <taxon>Agaricomycetes</taxon>
        <taxon>Agaricomycetidae</taxon>
        <taxon>Agaricales</taxon>
        <taxon>Marasmiineae</taxon>
        <taxon>Omphalotaceae</taxon>
        <taxon>Collybiopsis</taxon>
    </lineage>
</organism>
<gene>
    <name evidence="1" type="ORF">D9757_014097</name>
</gene>
<dbReference type="Pfam" id="PF02992">
    <property type="entry name" value="Transposase_21"/>
    <property type="match status" value="1"/>
</dbReference>
<dbReference type="InterPro" id="IPR004242">
    <property type="entry name" value="Transposase_21"/>
</dbReference>
<accession>A0A8H5CN15</accession>
<dbReference type="PANTHER" id="PTHR46579:SF1">
    <property type="entry name" value="F5_8 TYPE C DOMAIN-CONTAINING PROTEIN"/>
    <property type="match status" value="1"/>
</dbReference>
<sequence>MFSSLLNAIKTPLQLNSPEDENILKSPVSHVAAGLESLHLEDVEVGVPGSFSYGPSTASHRRGLHADASGLPTLAESDISMRMAQDKNANDPLSPTLEQMETLVTAATMTSSPVDVSDHSRLFSSLSEIYQHRGSQIPSSLQPLDVPAALQSLATVSKTPPLLPASRPGRQFGRIPVPLSHLQTLPAPKHGKVASDEVKELAGLSELLRNLQSDILGDAFDSLSEDVKCQKLDNATAFVMDVLARIAKLNENAKDRAKMVSYRGGRLNPDISAETRASMTQNLKTFHAQICALYAPFLSKRPLVIDADYVYNADFTYLDQLSQVVILLAVICNMIIGLSTLQTDFLINATVMCVKLGMSTVGSCNGSDSAHDFSPSQNGILRDMPSSLSAALKKFGADGRFEFHATCPSCSYTHPAISLPGPNLYEYPTHCTNRIVGEAGISVCGNELLTRRRDGTMQPIKPYLVSSLPDYLTRSLSDETYLLQSINATDEALRAIRDGDEQIGVQNVFEAVFIKDFKGPDGKLFVDRGNKIRLAFSIHTDFFNPQGNTHRGAHQSLGIISCANLALDPAIRNLPEYIFHAAIIPGPFEPKANDKVDELDHFLRPVIKQFVQTWRPGLRISRTAMSESEATVEAGILLSVNDLPAARKVAGFAGHTSQFICSVCRLFGKQSLFNTDHSQWIPRDKDELRHWATAYRDAQTLKERKTILKTHGVRWSSLWLLDYWDPARMLVIDSMHCILEGLVQFQCRGVLRLDASKRQFSPKGFKYAFDWQWASYDPELAIHIELAVKHVPQVVKIQDALCWAIEGEQSLSLDELWTRLDGNVSDALQFVAWSLDLSPTLNNINPLISSLYVERAKRKSKKRNRDNIQFPVGKPPSQKNHFIALLLDWRLKQSRDASKFVVETGRPETLAYIQQVIQKTVTPAWLNSVPKDFGEAKAGTLKADEWRTLSTVFIPIALITLWGDIDGSAPPEDDSEAGFLLQALDHTMALFQAVILACRHSMTVSRTLAYRKYHAEWVEGLKTLFPHAREGKIKANIHAAGHIYDFLLLFGPVMSWWCFPFERLIGALQKINTNDHIGGEMESTLIRSVTRTANIRRWLRRPDCPEAVRQLKTLFDKCFVPANATAVDTGLRPMKGPQRAYAKWDGANYSPSKTHAGNATIVYRPSSDGKLLGGEIQQIRNIKTSSGSTVEVHVRPFEQLSKSIYDPFLRYPHLLAKTYSSTLREKADVISLDDIVAHAARFDYSNARTVLVNLIRD</sequence>
<dbReference type="OrthoDB" id="3247418at2759"/>
<evidence type="ECO:0000313" key="1">
    <source>
        <dbReference type="EMBL" id="KAF5344841.1"/>
    </source>
</evidence>
<dbReference type="Proteomes" id="UP000518752">
    <property type="component" value="Unassembled WGS sequence"/>
</dbReference>